<proteinExistence type="predicted"/>
<dbReference type="PROSITE" id="PS50943">
    <property type="entry name" value="HTH_CROC1"/>
    <property type="match status" value="1"/>
</dbReference>
<name>A0ABS8FPA6_9FIRM</name>
<gene>
    <name evidence="2" type="ORF">LKD28_08490</name>
</gene>
<evidence type="ECO:0000259" key="1">
    <source>
        <dbReference type="PROSITE" id="PS50943"/>
    </source>
</evidence>
<dbReference type="Proteomes" id="UP001198495">
    <property type="component" value="Unassembled WGS sequence"/>
</dbReference>
<evidence type="ECO:0000313" key="2">
    <source>
        <dbReference type="EMBL" id="MCC2219071.1"/>
    </source>
</evidence>
<dbReference type="RefSeq" id="WP_227573288.1">
    <property type="nucleotide sequence ID" value="NZ_JAJEQT010000005.1"/>
</dbReference>
<dbReference type="EMBL" id="JAJEQT010000005">
    <property type="protein sequence ID" value="MCC2219071.1"/>
    <property type="molecule type" value="Genomic_DNA"/>
</dbReference>
<dbReference type="CDD" id="cd00093">
    <property type="entry name" value="HTH_XRE"/>
    <property type="match status" value="1"/>
</dbReference>
<organism evidence="2 3">
    <name type="scientific">Coprococcus hominis</name>
    <name type="common">ex Arizal et al. 2022</name>
    <dbReference type="NCBI Taxonomy" id="2881262"/>
    <lineage>
        <taxon>Bacteria</taxon>
        <taxon>Bacillati</taxon>
        <taxon>Bacillota</taxon>
        <taxon>Clostridia</taxon>
        <taxon>Lachnospirales</taxon>
        <taxon>Lachnospiraceae</taxon>
        <taxon>Coprococcus</taxon>
    </lineage>
</organism>
<comment type="caution">
    <text evidence="2">The sequence shown here is derived from an EMBL/GenBank/DDBJ whole genome shotgun (WGS) entry which is preliminary data.</text>
</comment>
<dbReference type="SUPFAM" id="SSF47413">
    <property type="entry name" value="lambda repressor-like DNA-binding domains"/>
    <property type="match status" value="1"/>
</dbReference>
<dbReference type="InterPro" id="IPR010982">
    <property type="entry name" value="Lambda_DNA-bd_dom_sf"/>
</dbReference>
<protein>
    <submittedName>
        <fullName evidence="2">Helix-turn-helix domain-containing protein</fullName>
    </submittedName>
</protein>
<feature type="domain" description="HTH cro/C1-type" evidence="1">
    <location>
        <begin position="1"/>
        <end position="46"/>
    </location>
</feature>
<dbReference type="Pfam" id="PF01381">
    <property type="entry name" value="HTH_3"/>
    <property type="match status" value="1"/>
</dbReference>
<accession>A0ABS8FPA6</accession>
<reference evidence="2 3" key="1">
    <citation type="submission" date="2021-10" db="EMBL/GenBank/DDBJ databases">
        <title>Anaerobic single-cell dispensing facilitates the cultivation of human gut bacteria.</title>
        <authorList>
            <person name="Afrizal A."/>
        </authorList>
    </citation>
    <scope>NUCLEOTIDE SEQUENCE [LARGE SCALE GENOMIC DNA]</scope>
    <source>
        <strain evidence="2 3">CLA-AA-H212</strain>
    </source>
</reference>
<sequence length="56" mass="6717">MKQREAADEMHISREHYSRIENGTRRISLEMLFILMNFYGEDANTILCIKDGEYFE</sequence>
<evidence type="ECO:0000313" key="3">
    <source>
        <dbReference type="Proteomes" id="UP001198495"/>
    </source>
</evidence>
<keyword evidence="3" id="KW-1185">Reference proteome</keyword>
<dbReference type="Gene3D" id="1.10.260.40">
    <property type="entry name" value="lambda repressor-like DNA-binding domains"/>
    <property type="match status" value="1"/>
</dbReference>
<dbReference type="InterPro" id="IPR001387">
    <property type="entry name" value="Cro/C1-type_HTH"/>
</dbReference>